<reference evidence="2 3" key="1">
    <citation type="submission" date="2023-02" db="EMBL/GenBank/DDBJ databases">
        <title>LHISI_Scaffold_Assembly.</title>
        <authorList>
            <person name="Stuart O.P."/>
            <person name="Cleave R."/>
            <person name="Magrath M.J.L."/>
            <person name="Mikheyev A.S."/>
        </authorList>
    </citation>
    <scope>NUCLEOTIDE SEQUENCE [LARGE SCALE GENOMIC DNA]</scope>
    <source>
        <strain evidence="2">Daus_M_001</strain>
        <tissue evidence="2">Leg muscle</tissue>
    </source>
</reference>
<comment type="caution">
    <text evidence="2">The sequence shown here is derived from an EMBL/GenBank/DDBJ whole genome shotgun (WGS) entry which is preliminary data.</text>
</comment>
<accession>A0ABQ9IK82</accession>
<keyword evidence="3" id="KW-1185">Reference proteome</keyword>
<keyword evidence="1" id="KW-0812">Transmembrane</keyword>
<dbReference type="EMBL" id="JARBHB010000001">
    <property type="protein sequence ID" value="KAJ8896842.1"/>
    <property type="molecule type" value="Genomic_DNA"/>
</dbReference>
<keyword evidence="1" id="KW-0472">Membrane</keyword>
<protein>
    <submittedName>
        <fullName evidence="2">Uncharacterized protein</fullName>
    </submittedName>
</protein>
<evidence type="ECO:0000256" key="1">
    <source>
        <dbReference type="SAM" id="Phobius"/>
    </source>
</evidence>
<sequence length="70" mass="8434">MPEISDQAAYYKRRMFFHSFTICEEAAYDKDKNQILSALQHRHYNLYIDEVATFITFFLMAVMLKTKFKL</sequence>
<evidence type="ECO:0000313" key="2">
    <source>
        <dbReference type="EMBL" id="KAJ8896842.1"/>
    </source>
</evidence>
<feature type="transmembrane region" description="Helical" evidence="1">
    <location>
        <begin position="46"/>
        <end position="64"/>
    </location>
</feature>
<gene>
    <name evidence="2" type="ORF">PR048_002188</name>
</gene>
<dbReference type="Proteomes" id="UP001159363">
    <property type="component" value="Chromosome 1"/>
</dbReference>
<proteinExistence type="predicted"/>
<keyword evidence="1" id="KW-1133">Transmembrane helix</keyword>
<evidence type="ECO:0000313" key="3">
    <source>
        <dbReference type="Proteomes" id="UP001159363"/>
    </source>
</evidence>
<name>A0ABQ9IK82_9NEOP</name>
<organism evidence="2 3">
    <name type="scientific">Dryococelus australis</name>
    <dbReference type="NCBI Taxonomy" id="614101"/>
    <lineage>
        <taxon>Eukaryota</taxon>
        <taxon>Metazoa</taxon>
        <taxon>Ecdysozoa</taxon>
        <taxon>Arthropoda</taxon>
        <taxon>Hexapoda</taxon>
        <taxon>Insecta</taxon>
        <taxon>Pterygota</taxon>
        <taxon>Neoptera</taxon>
        <taxon>Polyneoptera</taxon>
        <taxon>Phasmatodea</taxon>
        <taxon>Verophasmatodea</taxon>
        <taxon>Anareolatae</taxon>
        <taxon>Phasmatidae</taxon>
        <taxon>Eurycanthinae</taxon>
        <taxon>Dryococelus</taxon>
    </lineage>
</organism>